<gene>
    <name evidence="1" type="ORF">Tci_627505</name>
</gene>
<dbReference type="EMBL" id="BKCJ010444756">
    <property type="protein sequence ID" value="GFA55533.1"/>
    <property type="molecule type" value="Genomic_DNA"/>
</dbReference>
<comment type="caution">
    <text evidence="1">The sequence shown here is derived from an EMBL/GenBank/DDBJ whole genome shotgun (WGS) entry which is preliminary data.</text>
</comment>
<organism evidence="1">
    <name type="scientific">Tanacetum cinerariifolium</name>
    <name type="common">Dalmatian daisy</name>
    <name type="synonym">Chrysanthemum cinerariifolium</name>
    <dbReference type="NCBI Taxonomy" id="118510"/>
    <lineage>
        <taxon>Eukaryota</taxon>
        <taxon>Viridiplantae</taxon>
        <taxon>Streptophyta</taxon>
        <taxon>Embryophyta</taxon>
        <taxon>Tracheophyta</taxon>
        <taxon>Spermatophyta</taxon>
        <taxon>Magnoliopsida</taxon>
        <taxon>eudicotyledons</taxon>
        <taxon>Gunneridae</taxon>
        <taxon>Pentapetalae</taxon>
        <taxon>asterids</taxon>
        <taxon>campanulids</taxon>
        <taxon>Asterales</taxon>
        <taxon>Asteraceae</taxon>
        <taxon>Asteroideae</taxon>
        <taxon>Anthemideae</taxon>
        <taxon>Anthemidinae</taxon>
        <taxon>Tanacetum</taxon>
    </lineage>
</organism>
<accession>A0A699JV76</accession>
<evidence type="ECO:0008006" key="2">
    <source>
        <dbReference type="Google" id="ProtNLM"/>
    </source>
</evidence>
<reference evidence="1" key="1">
    <citation type="journal article" date="2019" name="Sci. Rep.">
        <title>Draft genome of Tanacetum cinerariifolium, the natural source of mosquito coil.</title>
        <authorList>
            <person name="Yamashiro T."/>
            <person name="Shiraishi A."/>
            <person name="Satake H."/>
            <person name="Nakayama K."/>
        </authorList>
    </citation>
    <scope>NUCLEOTIDE SEQUENCE</scope>
</reference>
<name>A0A699JV76_TANCI</name>
<proteinExistence type="predicted"/>
<sequence length="333" mass="38092">DLMKLFSVNQWTKILILSVDEYSIQHREYLEKSSNAIAPVLPIEEPEYSLSMGYEYLNTTPETESGEIIKSGVKNLVPIPSEYEVTSDDESECDMPIKNDFSLTFTTFSNPLFNDNDDFMSSDDESLPDEDVPIEEFKYTLIDSSPKFDFLLKEFSELNAKIADTIVESFSPSPIPVEDINSLMDEIDLFLATDDLLPQHIESDSYNSEGDIHFLEKLLVNDSIPLLKNESFYFDHQDNLSFPHPPLKPPDVEFFFDSKPDVIAEEISDELNEDEYFYLGGEIDILVNVEDDDYFPFIFVIRIFLSYLIYPEVSPLLLSVGSEDTIYDPGISV</sequence>
<feature type="non-terminal residue" evidence="1">
    <location>
        <position position="1"/>
    </location>
</feature>
<evidence type="ECO:0000313" key="1">
    <source>
        <dbReference type="EMBL" id="GFA55533.1"/>
    </source>
</evidence>
<protein>
    <recommendedName>
        <fullName evidence="2">Reverse transcriptase domain-containing protein</fullName>
    </recommendedName>
</protein>
<dbReference type="AlphaFoldDB" id="A0A699JV76"/>